<comment type="caution">
    <text evidence="2">The sequence shown here is derived from an EMBL/GenBank/DDBJ whole genome shotgun (WGS) entry which is preliminary data.</text>
</comment>
<evidence type="ECO:0008006" key="4">
    <source>
        <dbReference type="Google" id="ProtNLM"/>
    </source>
</evidence>
<protein>
    <recommendedName>
        <fullName evidence="4">Plasmid segregation centromere-binding protein ParG</fullName>
    </recommendedName>
</protein>
<reference evidence="3" key="1">
    <citation type="journal article" date="2019" name="Int. J. Syst. Evol. Microbiol.">
        <title>The Global Catalogue of Microorganisms (GCM) 10K type strain sequencing project: providing services to taxonomists for standard genome sequencing and annotation.</title>
        <authorList>
            <consortium name="The Broad Institute Genomics Platform"/>
            <consortium name="The Broad Institute Genome Sequencing Center for Infectious Disease"/>
            <person name="Wu L."/>
            <person name="Ma J."/>
        </authorList>
    </citation>
    <scope>NUCLEOTIDE SEQUENCE [LARGE SCALE GENOMIC DNA]</scope>
    <source>
        <strain evidence="3">KCTC 42182</strain>
    </source>
</reference>
<dbReference type="RefSeq" id="WP_379728533.1">
    <property type="nucleotide sequence ID" value="NZ_JBHRYJ010000003.1"/>
</dbReference>
<organism evidence="2 3">
    <name type="scientific">Ferrovibrio xuzhouensis</name>
    <dbReference type="NCBI Taxonomy" id="1576914"/>
    <lineage>
        <taxon>Bacteria</taxon>
        <taxon>Pseudomonadati</taxon>
        <taxon>Pseudomonadota</taxon>
        <taxon>Alphaproteobacteria</taxon>
        <taxon>Rhodospirillales</taxon>
        <taxon>Rhodospirillaceae</taxon>
        <taxon>Ferrovibrio</taxon>
    </lineage>
</organism>
<evidence type="ECO:0000313" key="3">
    <source>
        <dbReference type="Proteomes" id="UP001595711"/>
    </source>
</evidence>
<dbReference type="SUPFAM" id="SSF47598">
    <property type="entry name" value="Ribbon-helix-helix"/>
    <property type="match status" value="1"/>
</dbReference>
<dbReference type="Pfam" id="PF23807">
    <property type="entry name" value="RHH_10"/>
    <property type="match status" value="1"/>
</dbReference>
<accession>A0ABV7VHU6</accession>
<gene>
    <name evidence="2" type="ORF">ACFOOQ_16200</name>
</gene>
<feature type="region of interest" description="Disordered" evidence="1">
    <location>
        <begin position="1"/>
        <end position="36"/>
    </location>
</feature>
<name>A0ABV7VHU6_9PROT</name>
<dbReference type="InterPro" id="IPR010985">
    <property type="entry name" value="Ribbon_hlx_hlx"/>
</dbReference>
<dbReference type="InterPro" id="IPR056972">
    <property type="entry name" value="RHH_dom-containing"/>
</dbReference>
<evidence type="ECO:0000313" key="2">
    <source>
        <dbReference type="EMBL" id="MFC3677099.1"/>
    </source>
</evidence>
<dbReference type="Proteomes" id="UP001595711">
    <property type="component" value="Unassembled WGS sequence"/>
</dbReference>
<dbReference type="EMBL" id="JBHRYJ010000003">
    <property type="protein sequence ID" value="MFC3677099.1"/>
    <property type="molecule type" value="Genomic_DNA"/>
</dbReference>
<keyword evidence="3" id="KW-1185">Reference proteome</keyword>
<proteinExistence type="predicted"/>
<sequence length="84" mass="9144">MTERSPKRSFATRPANPESWIKASDTPSARGSADGGYTARLTIDVTSELRGRIKIAAFQRGVTVAEMLRDLLAREFSSTEGDPS</sequence>
<evidence type="ECO:0000256" key="1">
    <source>
        <dbReference type="SAM" id="MobiDB-lite"/>
    </source>
</evidence>